<keyword evidence="2" id="KW-0547">Nucleotide-binding</keyword>
<evidence type="ECO:0000256" key="1">
    <source>
        <dbReference type="SAM" id="Coils"/>
    </source>
</evidence>
<protein>
    <submittedName>
        <fullName evidence="2">ATP-binding protein</fullName>
    </submittedName>
</protein>
<organism evidence="2">
    <name type="scientific">Pseudothermotoga hypogea</name>
    <dbReference type="NCBI Taxonomy" id="57487"/>
    <lineage>
        <taxon>Bacteria</taxon>
        <taxon>Thermotogati</taxon>
        <taxon>Thermotogota</taxon>
        <taxon>Thermotogae</taxon>
        <taxon>Thermotogales</taxon>
        <taxon>Thermotogaceae</taxon>
        <taxon>Pseudothermotoga</taxon>
    </lineage>
</organism>
<evidence type="ECO:0000313" key="2">
    <source>
        <dbReference type="EMBL" id="HGZ80207.1"/>
    </source>
</evidence>
<comment type="caution">
    <text evidence="2">The sequence shown here is derived from an EMBL/GenBank/DDBJ whole genome shotgun (WGS) entry which is preliminary data.</text>
</comment>
<dbReference type="EMBL" id="DTKQ01000054">
    <property type="protein sequence ID" value="HGZ80207.1"/>
    <property type="molecule type" value="Genomic_DNA"/>
</dbReference>
<reference evidence="2" key="1">
    <citation type="journal article" date="2020" name="mSystems">
        <title>Genome- and Community-Level Interaction Insights into Carbon Utilization and Element Cycling Functions of Hydrothermarchaeota in Hydrothermal Sediment.</title>
        <authorList>
            <person name="Zhou Z."/>
            <person name="Liu Y."/>
            <person name="Xu W."/>
            <person name="Pan J."/>
            <person name="Luo Z.H."/>
            <person name="Li M."/>
        </authorList>
    </citation>
    <scope>NUCLEOTIDE SEQUENCE [LARGE SCALE GENOMIC DNA]</scope>
    <source>
        <strain evidence="2">SpSt-86</strain>
    </source>
</reference>
<name>A0A832I8W5_9THEM</name>
<keyword evidence="1" id="KW-0175">Coiled coil</keyword>
<gene>
    <name evidence="2" type="ORF">ENW55_09540</name>
</gene>
<proteinExistence type="predicted"/>
<accession>A0A832I8W5</accession>
<dbReference type="AlphaFoldDB" id="A0A832I8W5"/>
<keyword evidence="2" id="KW-0067">ATP-binding</keyword>
<dbReference type="GO" id="GO:0005524">
    <property type="term" value="F:ATP binding"/>
    <property type="evidence" value="ECO:0007669"/>
    <property type="project" value="UniProtKB-KW"/>
</dbReference>
<feature type="coiled-coil region" evidence="1">
    <location>
        <begin position="574"/>
        <end position="601"/>
    </location>
</feature>
<dbReference type="InterPro" id="IPR027417">
    <property type="entry name" value="P-loop_NTPase"/>
</dbReference>
<sequence>MIAFTQVAIPHSDIIEGRLTMDVFAADLWQVKNNKGPSEYRDKDLFFRKTYETKGLRNLVEVAENRLMRGTGDPVIQLQTPFGGGKTHALIALYHKAKEWGVNVVVLDGTAFDAKEVRLWEEMERQLTGCEDKTKGDSAPGKEKLIELFSKGSPVLVLIDEILEYATKAAAIKVGDSNLASQTLAFLQELTGAVSSVGKALVVLTLPSSTPEHYDENAANLSLQLQKLVGRTERIYTPVLDDEIEYIVRKRLFERVDEEKAKQIVDDFVRYAVEEKLLKSEEASLYREHFLKSYPFKPDVIEVLYKRWGSFPTFQRTRGVLRLLALVVRDLIDKEIPFIRLGDFNLNDPQIKRELTKHLGPEWESVIFQDITSPNSGAAVVDKEIQVSYKSYKLGSVVSTTIFMYSFSGKGEKGVTAHEIKNSVVYPTVPSSIVDTVLSKLREKLFYLSEEGWFFTNQPNLNNMLISREQNIDDEKVVERERQIIQEFARKDDRTLEVYVWPANHRDVPDDERLKLVVLKEPESRMEFLENCGDKPRVNRNVLFFLCPDENQRIEFEKFLRSLIATEQVREEVTSLTENQKKQLEEKIKSLKSRLYEELRKYYRRLFVPDVDDFQEIDLEIPAFGASSLVSEVCERLRSEGHILQKIEPLLIKQKYLSNQDYVETKKLYETLLRTPGEIRVVSKEVLAQGLAEGVKIGLFGLGRLGENGPMCDHFKEEVQVRLDDGEIVVSSELCSKISSSKEDAYKPTVQKETDQRISEDVAELKQEKKPERAYKSVHLKLNVPFGKVSEVVRTINYLQSRFSSINLQIDVKATGGSLDKDDYENRVKEALMQSNVKIEEEETEPR</sequence>
<dbReference type="SUPFAM" id="SSF52540">
    <property type="entry name" value="P-loop containing nucleoside triphosphate hydrolases"/>
    <property type="match status" value="1"/>
</dbReference>